<accession>A0A4P7A1S5</accession>
<organism evidence="2 3">
    <name type="scientific">Paenisporosarcina antarctica</name>
    <dbReference type="NCBI Taxonomy" id="417367"/>
    <lineage>
        <taxon>Bacteria</taxon>
        <taxon>Bacillati</taxon>
        <taxon>Bacillota</taxon>
        <taxon>Bacilli</taxon>
        <taxon>Bacillales</taxon>
        <taxon>Caryophanaceae</taxon>
        <taxon>Paenisporosarcina</taxon>
    </lineage>
</organism>
<dbReference type="OrthoDB" id="2991214at2"/>
<sequence length="79" mass="9495">MKKTVWMAILILLVIVGISFLLFVVRMIWFPPSSMGMMMDHKIMFHHMSFWFGQMFWILLILLGIILLVSMMYLKKRNK</sequence>
<evidence type="ECO:0000313" key="2">
    <source>
        <dbReference type="EMBL" id="QBP42568.1"/>
    </source>
</evidence>
<dbReference type="KEGG" id="panc:E2636_16055"/>
<dbReference type="Proteomes" id="UP000294292">
    <property type="component" value="Chromosome"/>
</dbReference>
<keyword evidence="1" id="KW-0812">Transmembrane</keyword>
<evidence type="ECO:0000313" key="3">
    <source>
        <dbReference type="Proteomes" id="UP000294292"/>
    </source>
</evidence>
<keyword evidence="3" id="KW-1185">Reference proteome</keyword>
<keyword evidence="1" id="KW-0472">Membrane</keyword>
<keyword evidence="1" id="KW-1133">Transmembrane helix</keyword>
<dbReference type="AlphaFoldDB" id="A0A4P7A1S5"/>
<feature type="transmembrane region" description="Helical" evidence="1">
    <location>
        <begin position="50"/>
        <end position="74"/>
    </location>
</feature>
<protein>
    <submittedName>
        <fullName evidence="2">Uncharacterized protein</fullName>
    </submittedName>
</protein>
<evidence type="ECO:0000256" key="1">
    <source>
        <dbReference type="SAM" id="Phobius"/>
    </source>
</evidence>
<gene>
    <name evidence="2" type="ORF">E2636_16055</name>
</gene>
<proteinExistence type="predicted"/>
<reference evidence="2 3" key="1">
    <citation type="submission" date="2019-03" db="EMBL/GenBank/DDBJ databases">
        <title>Complete genome sequence of Paenisporosarcina antarctica CGMCC 1.6503T.</title>
        <authorList>
            <person name="Rong J.-C."/>
            <person name="Chi N.-Y."/>
            <person name="Zhang Q.-F."/>
        </authorList>
    </citation>
    <scope>NUCLEOTIDE SEQUENCE [LARGE SCALE GENOMIC DNA]</scope>
    <source>
        <strain evidence="2 3">CGMCC 1.6503</strain>
    </source>
</reference>
<name>A0A4P7A1S5_9BACL</name>
<dbReference type="RefSeq" id="WP_134211115.1">
    <property type="nucleotide sequence ID" value="NZ_CP038015.1"/>
</dbReference>
<feature type="transmembrane region" description="Helical" evidence="1">
    <location>
        <begin position="7"/>
        <end position="30"/>
    </location>
</feature>
<dbReference type="EMBL" id="CP038015">
    <property type="protein sequence ID" value="QBP42568.1"/>
    <property type="molecule type" value="Genomic_DNA"/>
</dbReference>